<dbReference type="HOGENOM" id="CLU_866644_0_0_1"/>
<dbReference type="InParanoid" id="Q20711"/>
<feature type="compositionally biased region" description="Basic and acidic residues" evidence="1">
    <location>
        <begin position="114"/>
        <end position="124"/>
    </location>
</feature>
<gene>
    <name evidence="2" type="ORF">CELE_F53B3.6</name>
    <name evidence="2 4" type="ORF">F53B3.6</name>
</gene>
<dbReference type="EMBL" id="BX284606">
    <property type="protein sequence ID" value="CCD61863.1"/>
    <property type="molecule type" value="Genomic_DNA"/>
</dbReference>
<dbReference type="STRING" id="6239.F53B3.6.1"/>
<dbReference type="Bgee" id="WBGene00018744">
    <property type="expression patterns" value="Expressed in larva and 2 other cell types or tissues"/>
</dbReference>
<reference evidence="2 3" key="1">
    <citation type="journal article" date="1998" name="Science">
        <title>Genome sequence of the nematode C. elegans: a platform for investigating biology.</title>
        <authorList>
            <consortium name="The C. elegans sequencing consortium"/>
            <person name="Sulson J.E."/>
            <person name="Waterston R."/>
        </authorList>
    </citation>
    <scope>NUCLEOTIDE SEQUENCE [LARGE SCALE GENOMIC DNA]</scope>
    <source>
        <strain evidence="2 3">Bristol N2</strain>
    </source>
</reference>
<feature type="compositionally biased region" description="Basic and acidic residues" evidence="1">
    <location>
        <begin position="171"/>
        <end position="187"/>
    </location>
</feature>
<evidence type="ECO:0000313" key="4">
    <source>
        <dbReference type="WormBase" id="F53B3.6"/>
    </source>
</evidence>
<proteinExistence type="evidence at protein level"/>
<organism evidence="2 3">
    <name type="scientific">Caenorhabditis elegans</name>
    <dbReference type="NCBI Taxonomy" id="6239"/>
    <lineage>
        <taxon>Eukaryota</taxon>
        <taxon>Metazoa</taxon>
        <taxon>Ecdysozoa</taxon>
        <taxon>Nematoda</taxon>
        <taxon>Chromadorea</taxon>
        <taxon>Rhabditida</taxon>
        <taxon>Rhabditina</taxon>
        <taxon>Rhabditomorpha</taxon>
        <taxon>Rhabditoidea</taxon>
        <taxon>Rhabditidae</taxon>
        <taxon>Peloderinae</taxon>
        <taxon>Caenorhabditis</taxon>
    </lineage>
</organism>
<evidence type="ECO:0000313" key="2">
    <source>
        <dbReference type="EMBL" id="CCD61863.1"/>
    </source>
</evidence>
<dbReference type="CTD" id="180576"/>
<evidence type="ECO:0000313" key="3">
    <source>
        <dbReference type="Proteomes" id="UP000001940"/>
    </source>
</evidence>
<dbReference type="PeptideAtlas" id="Q20711"/>
<dbReference type="AGR" id="WB:WBGene00018744"/>
<dbReference type="DIP" id="DIP-27015N"/>
<feature type="region of interest" description="Disordered" evidence="1">
    <location>
        <begin position="1"/>
        <end position="58"/>
    </location>
</feature>
<dbReference type="UCSC" id="F53B3.6">
    <property type="organism name" value="c. elegans"/>
</dbReference>
<dbReference type="OrthoDB" id="5826231at2759"/>
<dbReference type="OMA" id="VHIPYNR"/>
<keyword evidence="5" id="KW-1267">Proteomics identification</keyword>
<keyword evidence="3" id="KW-1185">Reference proteome</keyword>
<feature type="region of interest" description="Disordered" evidence="1">
    <location>
        <begin position="171"/>
        <end position="267"/>
    </location>
</feature>
<dbReference type="Proteomes" id="UP000001940">
    <property type="component" value="Chromosome X"/>
</dbReference>
<feature type="compositionally biased region" description="Basic and acidic residues" evidence="1">
    <location>
        <begin position="91"/>
        <end position="104"/>
    </location>
</feature>
<feature type="compositionally biased region" description="Basic and acidic residues" evidence="1">
    <location>
        <begin position="133"/>
        <end position="147"/>
    </location>
</feature>
<feature type="region of interest" description="Disordered" evidence="1">
    <location>
        <begin position="91"/>
        <end position="152"/>
    </location>
</feature>
<dbReference type="KEGG" id="cel:CELE_F53B3.6"/>
<dbReference type="IntAct" id="Q20711">
    <property type="interactions" value="2"/>
</dbReference>
<dbReference type="PaxDb" id="6239-F53B3.6"/>
<dbReference type="AlphaFoldDB" id="Q20711"/>
<accession>Q20711</accession>
<dbReference type="WormBase" id="F53B3.6">
    <property type="protein sequence ID" value="CE04446"/>
    <property type="gene ID" value="WBGene00018744"/>
</dbReference>
<dbReference type="GeneID" id="180576"/>
<name>Q20711_CAEEL</name>
<protein>
    <submittedName>
        <fullName evidence="2">RNA-binding protein 6</fullName>
    </submittedName>
</protein>
<dbReference type="RefSeq" id="NP_508496.1">
    <property type="nucleotide sequence ID" value="NM_076095.5"/>
</dbReference>
<dbReference type="eggNOG" id="ENOG502SEFJ">
    <property type="taxonomic scope" value="Eukaryota"/>
</dbReference>
<feature type="compositionally biased region" description="Basic and acidic residues" evidence="1">
    <location>
        <begin position="195"/>
        <end position="208"/>
    </location>
</feature>
<dbReference type="PIR" id="T16451">
    <property type="entry name" value="T16451"/>
</dbReference>
<evidence type="ECO:0000256" key="1">
    <source>
        <dbReference type="SAM" id="MobiDB-lite"/>
    </source>
</evidence>
<sequence length="321" mass="37079">MNYDRRFSPGANPDYSNRTMNYRDSRSQQITPRGGIDSRVHAYGREYPPLRSRSQTNVDQDYGDRFSQPAPYFDNRGLDLKSRSKSLDTREFRGHDDGFHRNEYPNDGGVVIPIRRDIGRDPQYDFRSSPQTRHRDAEPYGFDDRRPQAGQDVHIPYNRDIQEPVREPLGRDRDFVPRRSFDGRMGDSPKSYSSRFKEQATRDRRALEYGRGGFGDDFEREEYGAVQPYRGPPGGVVSSGGGGYRSSSHHRSHHESHGGGHESSFGASRGAITQQPQVYHQDMRPVRPVQHHRVQCCCFKFVWPPWSYEQAPPPQPIYRNI</sequence>
<feature type="compositionally biased region" description="Gly residues" evidence="1">
    <location>
        <begin position="232"/>
        <end position="244"/>
    </location>
</feature>
<evidence type="ECO:0007829" key="5">
    <source>
        <dbReference type="PeptideAtlas" id="Q20711"/>
    </source>
</evidence>